<dbReference type="EMBL" id="CP000490">
    <property type="protein sequence ID" value="ABL71265.1"/>
    <property type="molecule type" value="Genomic_DNA"/>
</dbReference>
<evidence type="ECO:0008006" key="3">
    <source>
        <dbReference type="Google" id="ProtNLM"/>
    </source>
</evidence>
<dbReference type="KEGG" id="pde:Pden_3184"/>
<accession>A1B6X1</accession>
<keyword evidence="2" id="KW-1185">Reference proteome</keyword>
<dbReference type="AlphaFoldDB" id="A1B6X1"/>
<dbReference type="Proteomes" id="UP000000361">
    <property type="component" value="Chromosome 2"/>
</dbReference>
<sequence>MMPQIGEFTRTQSGYEGRIRTVTLDLNLVFVPTHNADIEKAPDYRIHLDGEDGPEIGAGWTQSGEKAGTYISVAIDDPAFVQPIRARLFQSDEQGRHWGLHWSRPRKRDERD</sequence>
<dbReference type="eggNOG" id="COG5489">
    <property type="taxonomic scope" value="Bacteria"/>
</dbReference>
<dbReference type="STRING" id="318586.Pden_3184"/>
<reference evidence="2" key="1">
    <citation type="submission" date="2006-12" db="EMBL/GenBank/DDBJ databases">
        <title>Complete sequence of chromosome 2 of Paracoccus denitrificans PD1222.</title>
        <authorList>
            <person name="Copeland A."/>
            <person name="Lucas S."/>
            <person name="Lapidus A."/>
            <person name="Barry K."/>
            <person name="Detter J.C."/>
            <person name="Glavina del Rio T."/>
            <person name="Hammon N."/>
            <person name="Israni S."/>
            <person name="Dalin E."/>
            <person name="Tice H."/>
            <person name="Pitluck S."/>
            <person name="Munk A.C."/>
            <person name="Brettin T."/>
            <person name="Bruce D."/>
            <person name="Han C."/>
            <person name="Tapia R."/>
            <person name="Gilna P."/>
            <person name="Schmutz J."/>
            <person name="Larimer F."/>
            <person name="Land M."/>
            <person name="Hauser L."/>
            <person name="Kyrpides N."/>
            <person name="Lykidis A."/>
            <person name="Spiro S."/>
            <person name="Richardson D.J."/>
            <person name="Moir J.W.B."/>
            <person name="Ferguson S.J."/>
            <person name="van Spanning R.J.M."/>
            <person name="Richardson P."/>
        </authorList>
    </citation>
    <scope>NUCLEOTIDE SEQUENCE [LARGE SCALE GENOMIC DNA]</scope>
    <source>
        <strain evidence="2">Pd 1222</strain>
    </source>
</reference>
<dbReference type="HOGENOM" id="CLU_109334_1_0_5"/>
<dbReference type="InterPro" id="IPR007948">
    <property type="entry name" value="DUF736"/>
</dbReference>
<proteinExistence type="predicted"/>
<dbReference type="EnsemblBacteria" id="ABL71265">
    <property type="protein sequence ID" value="ABL71265"/>
    <property type="gene ID" value="Pden_3184"/>
</dbReference>
<name>A1B6X1_PARDP</name>
<gene>
    <name evidence="1" type="ordered locus">Pden_3184</name>
</gene>
<organism evidence="1 2">
    <name type="scientific">Paracoccus denitrificans (strain Pd 1222)</name>
    <dbReference type="NCBI Taxonomy" id="318586"/>
    <lineage>
        <taxon>Bacteria</taxon>
        <taxon>Pseudomonadati</taxon>
        <taxon>Pseudomonadota</taxon>
        <taxon>Alphaproteobacteria</taxon>
        <taxon>Rhodobacterales</taxon>
        <taxon>Paracoccaceae</taxon>
        <taxon>Paracoccus</taxon>
    </lineage>
</organism>
<evidence type="ECO:0000313" key="2">
    <source>
        <dbReference type="Proteomes" id="UP000000361"/>
    </source>
</evidence>
<evidence type="ECO:0000313" key="1">
    <source>
        <dbReference type="EMBL" id="ABL71265.1"/>
    </source>
</evidence>
<protein>
    <recommendedName>
        <fullName evidence="3">DUF736 domain-containing protein</fullName>
    </recommendedName>
</protein>
<dbReference type="Pfam" id="PF05284">
    <property type="entry name" value="DUF736"/>
    <property type="match status" value="1"/>
</dbReference>